<dbReference type="PANTHER" id="PTHR34580:SF1">
    <property type="entry name" value="PROTEIN PAFC"/>
    <property type="match status" value="1"/>
</dbReference>
<evidence type="ECO:0000313" key="3">
    <source>
        <dbReference type="Proteomes" id="UP001243212"/>
    </source>
</evidence>
<dbReference type="Proteomes" id="UP001243212">
    <property type="component" value="Unassembled WGS sequence"/>
</dbReference>
<evidence type="ECO:0000313" key="2">
    <source>
        <dbReference type="EMBL" id="MDP9805459.1"/>
    </source>
</evidence>
<name>A0ABT9NDJ5_9ACTO</name>
<dbReference type="GO" id="GO:0000502">
    <property type="term" value="C:proteasome complex"/>
    <property type="evidence" value="ECO:0007669"/>
    <property type="project" value="UniProtKB-KW"/>
</dbReference>
<keyword evidence="3" id="KW-1185">Reference proteome</keyword>
<dbReference type="PROSITE" id="PS52050">
    <property type="entry name" value="WYL"/>
    <property type="match status" value="1"/>
</dbReference>
<reference evidence="2 3" key="1">
    <citation type="submission" date="2023-07" db="EMBL/GenBank/DDBJ databases">
        <title>Sequencing the genomes of 1000 actinobacteria strains.</title>
        <authorList>
            <person name="Klenk H.-P."/>
        </authorList>
    </citation>
    <scope>NUCLEOTIDE SEQUENCE [LARGE SCALE GENOMIC DNA]</scope>
    <source>
        <strain evidence="2 3">DSM 17163</strain>
    </source>
</reference>
<proteinExistence type="predicted"/>
<dbReference type="InterPro" id="IPR051534">
    <property type="entry name" value="CBASS_pafABC_assoc_protein"/>
</dbReference>
<dbReference type="PANTHER" id="PTHR34580">
    <property type="match status" value="1"/>
</dbReference>
<accession>A0ABT9NDJ5</accession>
<dbReference type="RefSeq" id="WP_307681744.1">
    <property type="nucleotide sequence ID" value="NZ_JAUSQX010000001.1"/>
</dbReference>
<organism evidence="2 3">
    <name type="scientific">Trueperella bonasi</name>
    <dbReference type="NCBI Taxonomy" id="312286"/>
    <lineage>
        <taxon>Bacteria</taxon>
        <taxon>Bacillati</taxon>
        <taxon>Actinomycetota</taxon>
        <taxon>Actinomycetes</taxon>
        <taxon>Actinomycetales</taxon>
        <taxon>Actinomycetaceae</taxon>
        <taxon>Trueperella</taxon>
    </lineage>
</organism>
<sequence length="305" mass="34550">MTEDSRPVDQRRFALLVYIRRSKPTMDQIIAMPAYQGINPDHVRRYAERDLQGLRESGYHINVDDNGRYLLDDSGNIHVDCTGVELGILRSLLGSKAKSSALAYAQQGVTKLLSSGMVTTSATNLTVHTPRGEEVVSIAAAIQLGRRIQFSYRGTRAAAPELYTVEPFRLEVHLGAFYLRGYQIHVEGRSSRGNRMYKLDRLHGKVKILDSALSHAFDETEETLLSPVTARVWLSRELPLIWQASDVQRCEDGYVIELRDIDRGQLYSDLMFYGLDAKLIGPKNVCREFENRLRHLAQLGEERRG</sequence>
<dbReference type="InterPro" id="IPR026881">
    <property type="entry name" value="WYL_dom"/>
</dbReference>
<dbReference type="Pfam" id="PF13280">
    <property type="entry name" value="WYL"/>
    <property type="match status" value="1"/>
</dbReference>
<evidence type="ECO:0000259" key="1">
    <source>
        <dbReference type="Pfam" id="PF13280"/>
    </source>
</evidence>
<keyword evidence="2" id="KW-0647">Proteasome</keyword>
<feature type="domain" description="WYL" evidence="1">
    <location>
        <begin position="137"/>
        <end position="203"/>
    </location>
</feature>
<protein>
    <submittedName>
        <fullName evidence="2">Proteasome accessory factor B</fullName>
    </submittedName>
</protein>
<gene>
    <name evidence="2" type="ORF">J2S70_000041</name>
</gene>
<dbReference type="EMBL" id="JAUSQX010000001">
    <property type="protein sequence ID" value="MDP9805459.1"/>
    <property type="molecule type" value="Genomic_DNA"/>
</dbReference>
<comment type="caution">
    <text evidence="2">The sequence shown here is derived from an EMBL/GenBank/DDBJ whole genome shotgun (WGS) entry which is preliminary data.</text>
</comment>